<proteinExistence type="predicted"/>
<evidence type="ECO:0000313" key="1">
    <source>
        <dbReference type="EMBL" id="RNA43336.1"/>
    </source>
</evidence>
<dbReference type="Proteomes" id="UP000276133">
    <property type="component" value="Unassembled WGS sequence"/>
</dbReference>
<keyword evidence="2" id="KW-1185">Reference proteome</keyword>
<comment type="caution">
    <text evidence="1">The sequence shown here is derived from an EMBL/GenBank/DDBJ whole genome shotgun (WGS) entry which is preliminary data.</text>
</comment>
<protein>
    <submittedName>
        <fullName evidence="1">Uncharacterized protein</fullName>
    </submittedName>
</protein>
<evidence type="ECO:0000313" key="2">
    <source>
        <dbReference type="Proteomes" id="UP000276133"/>
    </source>
</evidence>
<sequence length="68" mass="7871">MCHTDEIIIYLIFLNELFFNSALKNFLKIIFNRTVMEPTPVIQKYFTGVNAGGTKRQPHSKLTITHCL</sequence>
<name>A0A3M7T5L9_BRAPC</name>
<reference evidence="1 2" key="1">
    <citation type="journal article" date="2018" name="Sci. Rep.">
        <title>Genomic signatures of local adaptation to the degree of environmental predictability in rotifers.</title>
        <authorList>
            <person name="Franch-Gras L."/>
            <person name="Hahn C."/>
            <person name="Garcia-Roger E.M."/>
            <person name="Carmona M.J."/>
            <person name="Serra M."/>
            <person name="Gomez A."/>
        </authorList>
    </citation>
    <scope>NUCLEOTIDE SEQUENCE [LARGE SCALE GENOMIC DNA]</scope>
    <source>
        <strain evidence="1">HYR1</strain>
    </source>
</reference>
<organism evidence="1 2">
    <name type="scientific">Brachionus plicatilis</name>
    <name type="common">Marine rotifer</name>
    <name type="synonym">Brachionus muelleri</name>
    <dbReference type="NCBI Taxonomy" id="10195"/>
    <lineage>
        <taxon>Eukaryota</taxon>
        <taxon>Metazoa</taxon>
        <taxon>Spiralia</taxon>
        <taxon>Gnathifera</taxon>
        <taxon>Rotifera</taxon>
        <taxon>Eurotatoria</taxon>
        <taxon>Monogononta</taxon>
        <taxon>Pseudotrocha</taxon>
        <taxon>Ploima</taxon>
        <taxon>Brachionidae</taxon>
        <taxon>Brachionus</taxon>
    </lineage>
</organism>
<gene>
    <name evidence="1" type="ORF">BpHYR1_021706</name>
</gene>
<dbReference type="AlphaFoldDB" id="A0A3M7T5L9"/>
<accession>A0A3M7T5L9</accession>
<dbReference type="EMBL" id="REGN01000237">
    <property type="protein sequence ID" value="RNA43336.1"/>
    <property type="molecule type" value="Genomic_DNA"/>
</dbReference>